<reference evidence="1 2" key="1">
    <citation type="journal article" date="2018" name="New Phytol.">
        <title>Phylogenomics of Endogonaceae and evolution of mycorrhizas within Mucoromycota.</title>
        <authorList>
            <person name="Chang Y."/>
            <person name="Desiro A."/>
            <person name="Na H."/>
            <person name="Sandor L."/>
            <person name="Lipzen A."/>
            <person name="Clum A."/>
            <person name="Barry K."/>
            <person name="Grigoriev I.V."/>
            <person name="Martin F.M."/>
            <person name="Stajich J.E."/>
            <person name="Smith M.E."/>
            <person name="Bonito G."/>
            <person name="Spatafora J.W."/>
        </authorList>
    </citation>
    <scope>NUCLEOTIDE SEQUENCE [LARGE SCALE GENOMIC DNA]</scope>
    <source>
        <strain evidence="1 2">GMNB39</strain>
    </source>
</reference>
<dbReference type="Proteomes" id="UP000268093">
    <property type="component" value="Unassembled WGS sequence"/>
</dbReference>
<name>A0A433A2U9_9FUNG</name>
<evidence type="ECO:0000313" key="1">
    <source>
        <dbReference type="EMBL" id="RUO97018.1"/>
    </source>
</evidence>
<dbReference type="AlphaFoldDB" id="A0A433A2U9"/>
<accession>A0A433A2U9</accession>
<comment type="caution">
    <text evidence="1">The sequence shown here is derived from an EMBL/GenBank/DDBJ whole genome shotgun (WGS) entry which is preliminary data.</text>
</comment>
<sequence>MVVRMTISYAPNFVLSGLSNFNLEGSSIYILDQARHPPGRTPPRPSQFLEFCKNIHPPWVTTYGQERIVDNVVKTGSGASLVSTSFPLPLQVQLHPEPLDQNRRTSRPSLFEGGIILVLDYQDIGPDVVIFEKEILWKVIPERARILWVKSLGLGAAEGI</sequence>
<gene>
    <name evidence="1" type="ORF">BC936DRAFT_141112</name>
</gene>
<evidence type="ECO:0000313" key="2">
    <source>
        <dbReference type="Proteomes" id="UP000268093"/>
    </source>
</evidence>
<dbReference type="EMBL" id="RBNI01018817">
    <property type="protein sequence ID" value="RUO97018.1"/>
    <property type="molecule type" value="Genomic_DNA"/>
</dbReference>
<organism evidence="1 2">
    <name type="scientific">Jimgerdemannia flammicorona</name>
    <dbReference type="NCBI Taxonomy" id="994334"/>
    <lineage>
        <taxon>Eukaryota</taxon>
        <taxon>Fungi</taxon>
        <taxon>Fungi incertae sedis</taxon>
        <taxon>Mucoromycota</taxon>
        <taxon>Mucoromycotina</taxon>
        <taxon>Endogonomycetes</taxon>
        <taxon>Endogonales</taxon>
        <taxon>Endogonaceae</taxon>
        <taxon>Jimgerdemannia</taxon>
    </lineage>
</organism>
<proteinExistence type="predicted"/>
<protein>
    <submittedName>
        <fullName evidence="1">Uncharacterized protein</fullName>
    </submittedName>
</protein>
<keyword evidence="2" id="KW-1185">Reference proteome</keyword>